<protein>
    <recommendedName>
        <fullName evidence="7">Guanine nucleotide-binding protein subunit beta-like protein</fullName>
    </recommendedName>
</protein>
<evidence type="ECO:0000313" key="6">
    <source>
        <dbReference type="EMBL" id="CAE0152269.1"/>
    </source>
</evidence>
<dbReference type="SUPFAM" id="SSF50978">
    <property type="entry name" value="WD40 repeat-like"/>
    <property type="match status" value="1"/>
</dbReference>
<dbReference type="InterPro" id="IPR001632">
    <property type="entry name" value="WD40_G-protein_beta-like"/>
</dbReference>
<dbReference type="PROSITE" id="PS50294">
    <property type="entry name" value="WD_REPEATS_REGION"/>
    <property type="match status" value="4"/>
</dbReference>
<proteinExistence type="inferred from homology"/>
<dbReference type="InterPro" id="IPR016346">
    <property type="entry name" value="G-protein_beta_1-5"/>
</dbReference>
<feature type="repeat" description="WD" evidence="5">
    <location>
        <begin position="157"/>
        <end position="201"/>
    </location>
</feature>
<evidence type="ECO:0000256" key="2">
    <source>
        <dbReference type="ARBA" id="ARBA00022574"/>
    </source>
</evidence>
<dbReference type="PROSITE" id="PS50082">
    <property type="entry name" value="WD_REPEATS_2"/>
    <property type="match status" value="4"/>
</dbReference>
<dbReference type="Pfam" id="PF25391">
    <property type="entry name" value="WD40_Gbeta"/>
    <property type="match status" value="1"/>
</dbReference>
<dbReference type="EMBL" id="HBHX01071227">
    <property type="protein sequence ID" value="CAE0152269.1"/>
    <property type="molecule type" value="Transcribed_RNA"/>
</dbReference>
<dbReference type="GO" id="GO:0007165">
    <property type="term" value="P:signal transduction"/>
    <property type="evidence" value="ECO:0007669"/>
    <property type="project" value="UniProtKB-KW"/>
</dbReference>
<feature type="repeat" description="WD" evidence="5">
    <location>
        <begin position="23"/>
        <end position="55"/>
    </location>
</feature>
<comment type="similarity">
    <text evidence="1">Belongs to the WD repeat G protein beta family.</text>
</comment>
<dbReference type="PROSITE" id="PS00678">
    <property type="entry name" value="WD_REPEATS_1"/>
    <property type="match status" value="1"/>
</dbReference>
<dbReference type="AlphaFoldDB" id="A0A7S3C4M2"/>
<gene>
    <name evidence="6" type="ORF">HERI1096_LOCUS39389</name>
</gene>
<keyword evidence="2 5" id="KW-0853">WD repeat</keyword>
<keyword evidence="4" id="KW-0807">Transducer</keyword>
<name>A0A7S3C4M2_9EUKA</name>
<dbReference type="Gene3D" id="2.130.10.10">
    <property type="entry name" value="YVTN repeat-like/Quinoprotein amine dehydrogenase"/>
    <property type="match status" value="1"/>
</dbReference>
<accession>A0A7S3C4M2</accession>
<feature type="repeat" description="WD" evidence="5">
    <location>
        <begin position="294"/>
        <end position="332"/>
    </location>
</feature>
<dbReference type="InterPro" id="IPR019775">
    <property type="entry name" value="WD40_repeat_CS"/>
</dbReference>
<feature type="repeat" description="WD" evidence="5">
    <location>
        <begin position="116"/>
        <end position="156"/>
    </location>
</feature>
<dbReference type="InterPro" id="IPR015943">
    <property type="entry name" value="WD40/YVTN_repeat-like_dom_sf"/>
</dbReference>
<dbReference type="PRINTS" id="PR00320">
    <property type="entry name" value="GPROTEINBRPT"/>
</dbReference>
<evidence type="ECO:0000256" key="5">
    <source>
        <dbReference type="PROSITE-ProRule" id="PRU00221"/>
    </source>
</evidence>
<organism evidence="6">
    <name type="scientific">Haptolina ericina</name>
    <dbReference type="NCBI Taxonomy" id="156174"/>
    <lineage>
        <taxon>Eukaryota</taxon>
        <taxon>Haptista</taxon>
        <taxon>Haptophyta</taxon>
        <taxon>Prymnesiophyceae</taxon>
        <taxon>Prymnesiales</taxon>
        <taxon>Prymnesiaceae</taxon>
        <taxon>Haptolina</taxon>
    </lineage>
</organism>
<dbReference type="PANTHER" id="PTHR19850">
    <property type="entry name" value="GUANINE NUCLEOTIDE-BINDING PROTEIN BETA G PROTEIN BETA"/>
    <property type="match status" value="1"/>
</dbReference>
<reference evidence="6" key="1">
    <citation type="submission" date="2021-01" db="EMBL/GenBank/DDBJ databases">
        <authorList>
            <person name="Corre E."/>
            <person name="Pelletier E."/>
            <person name="Niang G."/>
            <person name="Scheremetjew M."/>
            <person name="Finn R."/>
            <person name="Kale V."/>
            <person name="Holt S."/>
            <person name="Cochrane G."/>
            <person name="Meng A."/>
            <person name="Brown T."/>
            <person name="Cohen L."/>
        </authorList>
    </citation>
    <scope>NUCLEOTIDE SEQUENCE</scope>
    <source>
        <strain evidence="6">CCMP281</strain>
    </source>
</reference>
<keyword evidence="3" id="KW-0677">Repeat</keyword>
<evidence type="ECO:0008006" key="7">
    <source>
        <dbReference type="Google" id="ProtNLM"/>
    </source>
</evidence>
<dbReference type="InterPro" id="IPR020472">
    <property type="entry name" value="WD40_PAC1"/>
</dbReference>
<dbReference type="InterPro" id="IPR001680">
    <property type="entry name" value="WD40_rpt"/>
</dbReference>
<dbReference type="CDD" id="cd00200">
    <property type="entry name" value="WD40"/>
    <property type="match status" value="1"/>
</dbReference>
<evidence type="ECO:0000256" key="4">
    <source>
        <dbReference type="ARBA" id="ARBA00023224"/>
    </source>
</evidence>
<evidence type="ECO:0000256" key="1">
    <source>
        <dbReference type="ARBA" id="ARBA00009768"/>
    </source>
</evidence>
<dbReference type="PRINTS" id="PR00319">
    <property type="entry name" value="GPROTEINB"/>
</dbReference>
<sequence length="332" mass="35636">MAWSSVKLVSVWPIDKLRVRRVLLGHTRKITCITWHPDSRCLVAVDQSGNVVLWDAMKKMKLQFMSKQLVMAAAISPDPDKILVALGGLDNVISLCDMSPPEFGPPSVPKELPSTGEGHDSSITSLRFTSMDTLVSASGDGEIRVWDVQTGCTRQVLAGHTRDVTSLSFPRDAASGPVFASCSLDGSVRIWDMRSGATTASFDAAAEINVCCMFPNGTAVAAGCADGSIKVFDVRSQQCVWQVQSDKQSCTGIEFSASGRGLYTSHESGFLGCWEAFGPNTGCKQWIPAHTSAQSEKDKHISGFSLSPDGTAFATCSYDSVIKIWGAQQVAQ</sequence>
<dbReference type="SMART" id="SM00320">
    <property type="entry name" value="WD40"/>
    <property type="match status" value="7"/>
</dbReference>
<evidence type="ECO:0000256" key="3">
    <source>
        <dbReference type="ARBA" id="ARBA00022737"/>
    </source>
</evidence>
<dbReference type="InterPro" id="IPR036322">
    <property type="entry name" value="WD40_repeat_dom_sf"/>
</dbReference>